<protein>
    <submittedName>
        <fullName evidence="3">PelD GGDEF domain-containing protein</fullName>
    </submittedName>
</protein>
<dbReference type="Pfam" id="PF16963">
    <property type="entry name" value="PelD_GGDEF"/>
    <property type="match status" value="1"/>
</dbReference>
<dbReference type="InterPro" id="IPR031583">
    <property type="entry name" value="PelD_GGDEF"/>
</dbReference>
<feature type="transmembrane region" description="Helical" evidence="1">
    <location>
        <begin position="63"/>
        <end position="88"/>
    </location>
</feature>
<reference evidence="3" key="1">
    <citation type="submission" date="2024-05" db="EMBL/GenBank/DDBJ databases">
        <authorList>
            <person name="Bunk B."/>
            <person name="Swiderski J."/>
            <person name="Sproer C."/>
            <person name="Thiel V."/>
        </authorList>
    </citation>
    <scope>NUCLEOTIDE SEQUENCE</scope>
    <source>
        <strain evidence="3">DSM 17735</strain>
    </source>
</reference>
<dbReference type="AlphaFoldDB" id="A0AAU7LM55"/>
<dbReference type="Gene3D" id="3.30.450.40">
    <property type="match status" value="1"/>
</dbReference>
<keyword evidence="1" id="KW-0472">Membrane</keyword>
<keyword evidence="1" id="KW-1133">Transmembrane helix</keyword>
<sequence length="461" mass="50432">MNRNGSAARSLASSNFDMKLAGATFLEIIVLGGLIPTALLWFVQAQSLPMVLPALVLFPLLLGLQYGFLAGTCGSLLTVLVFAGMAYLKPGLLGEFPKTQAIGLLLVGMGAGQARDIWNARVRKLDYLCHYHQTRLEQFTSAYQLLQVSHSQLERRMAGGTNNLRAALDRLELRDPVFDVTRDEPLGGIGEWLLEIMVEAGNLHIAALYEMNGKGILRLPSVAMVGKATDLSLFNPLLRETLRTGSLTSVHANNEAVHEHVIAVVPLIDAAGHIHGIVGIYDMPFLSIHQDTFELLGVLGRHIGDILSRRTRPMGETQSPFALRECLQRNLADAKRHALPAALIACKIVDAEHRDSLVNHCCNSSRGLDQSWISINRQGQSVIVKLLPLTDEAGVKSYLARLEREQAGSDAALHGLVTYQWMLDKNRTADEMLAEVCAACDMEAPESMPEKPLHFLSEAAL</sequence>
<evidence type="ECO:0000313" key="3">
    <source>
        <dbReference type="EMBL" id="XBP68692.1"/>
    </source>
</evidence>
<dbReference type="InterPro" id="IPR029016">
    <property type="entry name" value="GAF-like_dom_sf"/>
</dbReference>
<dbReference type="EMBL" id="CP157675">
    <property type="protein sequence ID" value="XBP68692.1"/>
    <property type="molecule type" value="Genomic_DNA"/>
</dbReference>
<feature type="transmembrane region" description="Helical" evidence="1">
    <location>
        <begin position="20"/>
        <end position="43"/>
    </location>
</feature>
<accession>A0AAU7LM55</accession>
<evidence type="ECO:0000259" key="2">
    <source>
        <dbReference type="Pfam" id="PF16963"/>
    </source>
</evidence>
<dbReference type="InterPro" id="IPR038367">
    <property type="entry name" value="PelD_GGDEF_sf"/>
</dbReference>
<organism evidence="3">
    <name type="scientific">Polaromonas hydrogenivorans</name>
    <dbReference type="NCBI Taxonomy" id="335476"/>
    <lineage>
        <taxon>Bacteria</taxon>
        <taxon>Pseudomonadati</taxon>
        <taxon>Pseudomonadota</taxon>
        <taxon>Betaproteobacteria</taxon>
        <taxon>Burkholderiales</taxon>
        <taxon>Comamonadaceae</taxon>
        <taxon>Polaromonas</taxon>
    </lineage>
</organism>
<feature type="domain" description="PelD GGDEF" evidence="2">
    <location>
        <begin position="318"/>
        <end position="438"/>
    </location>
</feature>
<name>A0AAU7LM55_9BURK</name>
<gene>
    <name evidence="3" type="ORF">ABLV49_12300</name>
</gene>
<proteinExistence type="predicted"/>
<dbReference type="Gene3D" id="3.30.70.2880">
    <property type="match status" value="1"/>
</dbReference>
<evidence type="ECO:0000256" key="1">
    <source>
        <dbReference type="SAM" id="Phobius"/>
    </source>
</evidence>
<dbReference type="RefSeq" id="WP_349276755.1">
    <property type="nucleotide sequence ID" value="NZ_CBCSCU010000011.1"/>
</dbReference>
<keyword evidence="1" id="KW-0812">Transmembrane</keyword>